<keyword evidence="9 23" id="KW-0812">Transmembrane</keyword>
<evidence type="ECO:0000256" key="14">
    <source>
        <dbReference type="ARBA" id="ARBA00022989"/>
    </source>
</evidence>
<dbReference type="PRINTS" id="PR01166">
    <property type="entry name" value="CYCOXIDASEII"/>
</dbReference>
<evidence type="ECO:0000256" key="18">
    <source>
        <dbReference type="ARBA" id="ARBA00031389"/>
    </source>
</evidence>
<accession>A0A4Y3R8T1</accession>
<dbReference type="AlphaFoldDB" id="A0A4Y3R8T1"/>
<dbReference type="CDD" id="cd13919">
    <property type="entry name" value="CuRO_HCO_II_like_5"/>
    <property type="match status" value="1"/>
</dbReference>
<keyword evidence="15" id="KW-0186">Copper</keyword>
<dbReference type="RefSeq" id="WP_030881649.1">
    <property type="nucleotide sequence ID" value="NZ_BJMM01000029.1"/>
</dbReference>
<name>A0A4Y3R8T1_STRCI</name>
<dbReference type="GO" id="GO:0005886">
    <property type="term" value="C:plasma membrane"/>
    <property type="evidence" value="ECO:0007669"/>
    <property type="project" value="UniProtKB-SubCell"/>
</dbReference>
<comment type="caution">
    <text evidence="25">The sequence shown here is derived from an EMBL/GenBank/DDBJ whole genome shotgun (WGS) entry which is preliminary data.</text>
</comment>
<keyword evidence="6" id="KW-0813">Transport</keyword>
<dbReference type="Gene3D" id="1.10.287.90">
    <property type="match status" value="1"/>
</dbReference>
<dbReference type="InterPro" id="IPR036257">
    <property type="entry name" value="Cyt_c_oxidase_su2_TM_sf"/>
</dbReference>
<feature type="region of interest" description="Disordered" evidence="22">
    <location>
        <begin position="187"/>
        <end position="212"/>
    </location>
</feature>
<dbReference type="GO" id="GO:0042773">
    <property type="term" value="P:ATP synthesis coupled electron transport"/>
    <property type="evidence" value="ECO:0007669"/>
    <property type="project" value="TreeGrafter"/>
</dbReference>
<keyword evidence="12" id="KW-1278">Translocase</keyword>
<protein>
    <recommendedName>
        <fullName evidence="21">Probable cytochrome c oxidase subunit 2</fullName>
        <ecNumber evidence="5">7.1.1.9</ecNumber>
    </recommendedName>
    <alternativeName>
        <fullName evidence="19">Cytochrome aa3 subunit 2</fullName>
    </alternativeName>
    <alternativeName>
        <fullName evidence="18">Cytochrome c oxidase polypeptide II</fullName>
    </alternativeName>
</protein>
<comment type="cofactor">
    <cofactor evidence="1">
        <name>Cu cation</name>
        <dbReference type="ChEBI" id="CHEBI:23378"/>
    </cofactor>
</comment>
<keyword evidence="11" id="KW-0732">Signal</keyword>
<comment type="similarity">
    <text evidence="4">Belongs to the cytochrome c oxidase subunit 2 family.</text>
</comment>
<evidence type="ECO:0000256" key="21">
    <source>
        <dbReference type="ARBA" id="ARBA00071034"/>
    </source>
</evidence>
<keyword evidence="14 23" id="KW-1133">Transmembrane helix</keyword>
<evidence type="ECO:0000256" key="8">
    <source>
        <dbReference type="ARBA" id="ARBA00022660"/>
    </source>
</evidence>
<feature type="transmembrane region" description="Helical" evidence="23">
    <location>
        <begin position="105"/>
        <end position="123"/>
    </location>
</feature>
<proteinExistence type="inferred from homology"/>
<feature type="compositionally biased region" description="Polar residues" evidence="22">
    <location>
        <begin position="309"/>
        <end position="323"/>
    </location>
</feature>
<evidence type="ECO:0000256" key="4">
    <source>
        <dbReference type="ARBA" id="ARBA00007866"/>
    </source>
</evidence>
<dbReference type="PROSITE" id="PS00078">
    <property type="entry name" value="COX2"/>
    <property type="match status" value="1"/>
</dbReference>
<keyword evidence="16 23" id="KW-0472">Membrane</keyword>
<evidence type="ECO:0000256" key="5">
    <source>
        <dbReference type="ARBA" id="ARBA00012949"/>
    </source>
</evidence>
<keyword evidence="13" id="KW-0249">Electron transport</keyword>
<dbReference type="GO" id="GO:0016491">
    <property type="term" value="F:oxidoreductase activity"/>
    <property type="evidence" value="ECO:0007669"/>
    <property type="project" value="InterPro"/>
</dbReference>
<comment type="function">
    <text evidence="17">Subunits I and II form the functional core of the enzyme complex. Electrons originating in cytochrome c are transferred via heme a and Cu(A) to the binuclear center formed by heme a3 and Cu(B).</text>
</comment>
<dbReference type="PANTHER" id="PTHR22888:SF9">
    <property type="entry name" value="CYTOCHROME C OXIDASE SUBUNIT 2"/>
    <property type="match status" value="1"/>
</dbReference>
<dbReference type="EMBL" id="BJMM01000029">
    <property type="protein sequence ID" value="GEB52240.1"/>
    <property type="molecule type" value="Genomic_DNA"/>
</dbReference>
<dbReference type="EC" id="7.1.1.9" evidence="5"/>
<comment type="catalytic activity">
    <reaction evidence="20">
        <text>4 Fe(II)-[cytochrome c] + O2 + 8 H(+)(in) = 4 Fe(III)-[cytochrome c] + 2 H2O + 4 H(+)(out)</text>
        <dbReference type="Rhea" id="RHEA:11436"/>
        <dbReference type="Rhea" id="RHEA-COMP:10350"/>
        <dbReference type="Rhea" id="RHEA-COMP:14399"/>
        <dbReference type="ChEBI" id="CHEBI:15377"/>
        <dbReference type="ChEBI" id="CHEBI:15378"/>
        <dbReference type="ChEBI" id="CHEBI:15379"/>
        <dbReference type="ChEBI" id="CHEBI:29033"/>
        <dbReference type="ChEBI" id="CHEBI:29034"/>
        <dbReference type="EC" id="7.1.1.9"/>
    </reaction>
</comment>
<keyword evidence="8" id="KW-0679">Respiratory chain</keyword>
<sequence length="323" mass="35781">MSPNGSDRSSRRPMRRKLQQALAAGLVLATATGCTSKDFPRLGMPTPVTDEAPRILSLWQGSWVAALAVGVLVWGLIIWSVIFHRRSRTKIEVPRQTRYNMPIEALYTVVPIIIIAVLFYFTARDETKLMATSKKPTHVVNVVGYQWSWGFNYIEDVDGDPKTDAKSTGTQGNLSAIPDRMAKGFPEGAEGVHEVGTPGERNPQNNNPGPTLWLPKGEKVQFILTSRDVIHSFWVLPFLMKQDVIPGHVNRFEVTPNKEGTFRGKCAELCGVDHSRMLFNVKVVSPERYQKHLEDLAKKDQTGYIPAGTASTGGAKNAETNNP</sequence>
<dbReference type="InterPro" id="IPR014222">
    <property type="entry name" value="Cyt_c_oxidase_su2"/>
</dbReference>
<evidence type="ECO:0000256" key="19">
    <source>
        <dbReference type="ARBA" id="ARBA00031399"/>
    </source>
</evidence>
<feature type="domain" description="Cytochrome oxidase subunit II copper A binding" evidence="24">
    <location>
        <begin position="135"/>
        <end position="295"/>
    </location>
</feature>
<dbReference type="NCBIfam" id="TIGR02866">
    <property type="entry name" value="CoxB"/>
    <property type="match status" value="1"/>
</dbReference>
<comment type="subcellular location">
    <subcellularLocation>
        <location evidence="3">Cell membrane</location>
        <topology evidence="3">Multi-pass membrane protein</topology>
    </subcellularLocation>
</comment>
<dbReference type="Gene3D" id="2.60.40.420">
    <property type="entry name" value="Cupredoxins - blue copper proteins"/>
    <property type="match status" value="1"/>
</dbReference>
<dbReference type="InterPro" id="IPR002429">
    <property type="entry name" value="CcO_II-like_C"/>
</dbReference>
<evidence type="ECO:0000256" key="9">
    <source>
        <dbReference type="ARBA" id="ARBA00022692"/>
    </source>
</evidence>
<dbReference type="InterPro" id="IPR001505">
    <property type="entry name" value="Copper_CuA"/>
</dbReference>
<dbReference type="FunFam" id="1.10.287.90:FF:000003">
    <property type="entry name" value="Cytochrome C oxidase subunit II"/>
    <property type="match status" value="1"/>
</dbReference>
<keyword evidence="7" id="KW-1003">Cell membrane</keyword>
<dbReference type="PANTHER" id="PTHR22888">
    <property type="entry name" value="CYTOCHROME C OXIDASE, SUBUNIT II"/>
    <property type="match status" value="1"/>
</dbReference>
<evidence type="ECO:0000256" key="22">
    <source>
        <dbReference type="SAM" id="MobiDB-lite"/>
    </source>
</evidence>
<evidence type="ECO:0000256" key="1">
    <source>
        <dbReference type="ARBA" id="ARBA00001935"/>
    </source>
</evidence>
<keyword evidence="10" id="KW-0479">Metal-binding</keyword>
<evidence type="ECO:0000256" key="23">
    <source>
        <dbReference type="SAM" id="Phobius"/>
    </source>
</evidence>
<dbReference type="InterPro" id="IPR045187">
    <property type="entry name" value="CcO_II"/>
</dbReference>
<dbReference type="SUPFAM" id="SSF49503">
    <property type="entry name" value="Cupredoxins"/>
    <property type="match status" value="1"/>
</dbReference>
<evidence type="ECO:0000256" key="15">
    <source>
        <dbReference type="ARBA" id="ARBA00023008"/>
    </source>
</evidence>
<evidence type="ECO:0000256" key="13">
    <source>
        <dbReference type="ARBA" id="ARBA00022982"/>
    </source>
</evidence>
<dbReference type="InterPro" id="IPR008972">
    <property type="entry name" value="Cupredoxin"/>
</dbReference>
<evidence type="ECO:0000256" key="17">
    <source>
        <dbReference type="ARBA" id="ARBA00024688"/>
    </source>
</evidence>
<evidence type="ECO:0000256" key="3">
    <source>
        <dbReference type="ARBA" id="ARBA00004651"/>
    </source>
</evidence>
<evidence type="ECO:0000256" key="7">
    <source>
        <dbReference type="ARBA" id="ARBA00022475"/>
    </source>
</evidence>
<organism evidence="25 26">
    <name type="scientific">Streptomyces cacaoi</name>
    <dbReference type="NCBI Taxonomy" id="1898"/>
    <lineage>
        <taxon>Bacteria</taxon>
        <taxon>Bacillati</taxon>
        <taxon>Actinomycetota</taxon>
        <taxon>Actinomycetes</taxon>
        <taxon>Kitasatosporales</taxon>
        <taxon>Streptomycetaceae</taxon>
        <taxon>Streptomyces</taxon>
    </lineage>
</organism>
<dbReference type="PROSITE" id="PS50857">
    <property type="entry name" value="COX2_CUA"/>
    <property type="match status" value="1"/>
</dbReference>
<evidence type="ECO:0000256" key="11">
    <source>
        <dbReference type="ARBA" id="ARBA00022729"/>
    </source>
</evidence>
<evidence type="ECO:0000256" key="16">
    <source>
        <dbReference type="ARBA" id="ARBA00023136"/>
    </source>
</evidence>
<dbReference type="Pfam" id="PF00116">
    <property type="entry name" value="COX2"/>
    <property type="match status" value="1"/>
</dbReference>
<comment type="cofactor">
    <cofactor evidence="2">
        <name>heme</name>
        <dbReference type="ChEBI" id="CHEBI:30413"/>
    </cofactor>
</comment>
<evidence type="ECO:0000313" key="26">
    <source>
        <dbReference type="Proteomes" id="UP000319210"/>
    </source>
</evidence>
<evidence type="ECO:0000256" key="6">
    <source>
        <dbReference type="ARBA" id="ARBA00022448"/>
    </source>
</evidence>
<evidence type="ECO:0000313" key="25">
    <source>
        <dbReference type="EMBL" id="GEB52240.1"/>
    </source>
</evidence>
<dbReference type="GO" id="GO:0005507">
    <property type="term" value="F:copper ion binding"/>
    <property type="evidence" value="ECO:0007669"/>
    <property type="project" value="InterPro"/>
</dbReference>
<evidence type="ECO:0000256" key="12">
    <source>
        <dbReference type="ARBA" id="ARBA00022967"/>
    </source>
</evidence>
<evidence type="ECO:0000256" key="10">
    <source>
        <dbReference type="ARBA" id="ARBA00022723"/>
    </source>
</evidence>
<feature type="transmembrane region" description="Helical" evidence="23">
    <location>
        <begin position="60"/>
        <end position="84"/>
    </location>
</feature>
<gene>
    <name evidence="25" type="primary">ctaC</name>
    <name evidence="25" type="ORF">SCA03_47910</name>
</gene>
<keyword evidence="26" id="KW-1185">Reference proteome</keyword>
<dbReference type="Proteomes" id="UP000319210">
    <property type="component" value="Unassembled WGS sequence"/>
</dbReference>
<dbReference type="GO" id="GO:0004129">
    <property type="term" value="F:cytochrome-c oxidase activity"/>
    <property type="evidence" value="ECO:0007669"/>
    <property type="project" value="UniProtKB-EC"/>
</dbReference>
<feature type="region of interest" description="Disordered" evidence="22">
    <location>
        <begin position="300"/>
        <end position="323"/>
    </location>
</feature>
<dbReference type="SUPFAM" id="SSF81464">
    <property type="entry name" value="Cytochrome c oxidase subunit II-like, transmembrane region"/>
    <property type="match status" value="1"/>
</dbReference>
<evidence type="ECO:0000259" key="24">
    <source>
        <dbReference type="PROSITE" id="PS50857"/>
    </source>
</evidence>
<reference evidence="25 26" key="1">
    <citation type="submission" date="2019-06" db="EMBL/GenBank/DDBJ databases">
        <title>Whole genome shotgun sequence of Streptomyces cacaoi subsp. cacaoi NBRC 12748.</title>
        <authorList>
            <person name="Hosoyama A."/>
            <person name="Uohara A."/>
            <person name="Ohji S."/>
            <person name="Ichikawa N."/>
        </authorList>
    </citation>
    <scope>NUCLEOTIDE SEQUENCE [LARGE SCALE GENOMIC DNA]</scope>
    <source>
        <strain evidence="25 26">NBRC 12748</strain>
    </source>
</reference>
<dbReference type="OrthoDB" id="9781261at2"/>
<evidence type="ECO:0000256" key="20">
    <source>
        <dbReference type="ARBA" id="ARBA00047816"/>
    </source>
</evidence>
<evidence type="ECO:0000256" key="2">
    <source>
        <dbReference type="ARBA" id="ARBA00001971"/>
    </source>
</evidence>